<evidence type="ECO:0000313" key="2">
    <source>
        <dbReference type="Proteomes" id="UP000006281"/>
    </source>
</evidence>
<dbReference type="SUPFAM" id="SSF110738">
    <property type="entry name" value="Glycerate kinase I"/>
    <property type="match status" value="1"/>
</dbReference>
<organism evidence="1 2">
    <name type="scientific">Saccharothrix espanaensis (strain ATCC 51144 / DSM 44229 / JCM 9112 / NBRC 15066 / NRRL 15764)</name>
    <dbReference type="NCBI Taxonomy" id="1179773"/>
    <lineage>
        <taxon>Bacteria</taxon>
        <taxon>Bacillati</taxon>
        <taxon>Actinomycetota</taxon>
        <taxon>Actinomycetes</taxon>
        <taxon>Pseudonocardiales</taxon>
        <taxon>Pseudonocardiaceae</taxon>
        <taxon>Saccharothrix</taxon>
    </lineage>
</organism>
<evidence type="ECO:0000313" key="1">
    <source>
        <dbReference type="EMBL" id="CCH34350.1"/>
    </source>
</evidence>
<sequence>MWSDVDLSILCTDLPLLDRPAAAKAAGFDAVVLRWREDAALADARLVIAGEGSLDAQTLHGKAPAGVARGVPVVAVPKPSHPARPGGRIAAGWLGE</sequence>
<dbReference type="Gene3D" id="3.40.50.10350">
    <property type="entry name" value="Glycerate kinase, domain 1"/>
    <property type="match status" value="1"/>
</dbReference>
<dbReference type="InterPro" id="IPR036129">
    <property type="entry name" value="Glycerate_kinase_sf"/>
</dbReference>
<dbReference type="InterPro" id="IPR018197">
    <property type="entry name" value="Glycerate_kinase_RE-like"/>
</dbReference>
<dbReference type="EMBL" id="HE804045">
    <property type="protein sequence ID" value="CCH34350.1"/>
    <property type="molecule type" value="Genomic_DNA"/>
</dbReference>
<dbReference type="RefSeq" id="WP_015104461.1">
    <property type="nucleotide sequence ID" value="NC_019673.1"/>
</dbReference>
<dbReference type="HOGENOM" id="CLU_2358035_0_0_11"/>
<dbReference type="InterPro" id="IPR004381">
    <property type="entry name" value="Glycerate_kinase"/>
</dbReference>
<dbReference type="STRING" id="1179773.BN6_71140"/>
<name>K0K271_SACES</name>
<protein>
    <submittedName>
        <fullName evidence="1">Uncharacterized protein</fullName>
    </submittedName>
</protein>
<proteinExistence type="predicted"/>
<gene>
    <name evidence="1" type="ordered locus">BN6_71140</name>
</gene>
<dbReference type="PATRIC" id="fig|1179773.3.peg.7189"/>
<dbReference type="GO" id="GO:0031388">
    <property type="term" value="P:organic acid phosphorylation"/>
    <property type="evidence" value="ECO:0007669"/>
    <property type="project" value="InterPro"/>
</dbReference>
<dbReference type="Proteomes" id="UP000006281">
    <property type="component" value="Chromosome"/>
</dbReference>
<dbReference type="KEGG" id="sesp:BN6_71140"/>
<reference evidence="1 2" key="1">
    <citation type="journal article" date="2012" name="BMC Genomics">
        <title>Complete genome sequence of Saccharothrix espanaensis DSM 44229T and comparison to the other completely sequenced Pseudonocardiaceae.</title>
        <authorList>
            <person name="Strobel T."/>
            <person name="Al-Dilaimi A."/>
            <person name="Blom J."/>
            <person name="Gessner A."/>
            <person name="Kalinowski J."/>
            <person name="Luzhetska M."/>
            <person name="Puhler A."/>
            <person name="Szczepanowski R."/>
            <person name="Bechthold A."/>
            <person name="Ruckert C."/>
        </authorList>
    </citation>
    <scope>NUCLEOTIDE SEQUENCE [LARGE SCALE GENOMIC DNA]</scope>
    <source>
        <strain evidence="2">ATCC 51144 / DSM 44229 / JCM 9112 / NBRC 15066 / NRRL 15764</strain>
    </source>
</reference>
<dbReference type="GO" id="GO:0008887">
    <property type="term" value="F:glycerate kinase activity"/>
    <property type="evidence" value="ECO:0007669"/>
    <property type="project" value="InterPro"/>
</dbReference>
<dbReference type="Pfam" id="PF02595">
    <property type="entry name" value="Gly_kinase"/>
    <property type="match status" value="1"/>
</dbReference>
<accession>K0K271</accession>
<keyword evidence="2" id="KW-1185">Reference proteome</keyword>
<dbReference type="eggNOG" id="COG1929">
    <property type="taxonomic scope" value="Bacteria"/>
</dbReference>
<dbReference type="AlphaFoldDB" id="K0K271"/>